<gene>
    <name evidence="2" type="ORF">SAMN05660909_02274</name>
</gene>
<evidence type="ECO:0000256" key="1">
    <source>
        <dbReference type="SAM" id="SignalP"/>
    </source>
</evidence>
<dbReference type="EMBL" id="FNRL01000008">
    <property type="protein sequence ID" value="SEA51330.1"/>
    <property type="molecule type" value="Genomic_DNA"/>
</dbReference>
<dbReference type="STRING" id="408074.SAMN05660909_02274"/>
<dbReference type="AlphaFoldDB" id="A0A1H4BTB7"/>
<dbReference type="Proteomes" id="UP000199656">
    <property type="component" value="Unassembled WGS sequence"/>
</dbReference>
<sequence length="130" mass="13843">MLKYLSIACLLAISALTMTSCKKDKNDDPSPGVTHKVQFKAETSQDARIYNATYGVDADVHIDQDLNGTSWTSPELTAPAGAYNANIVLNAIGTTDNSTLKVTVYIDGEPKKSQSAGPGKGLTVNLGYKF</sequence>
<feature type="signal peptide" evidence="1">
    <location>
        <begin position="1"/>
        <end position="19"/>
    </location>
</feature>
<feature type="chain" id="PRO_5011696732" description="DUF4625 domain-containing protein" evidence="1">
    <location>
        <begin position="20"/>
        <end position="130"/>
    </location>
</feature>
<reference evidence="3" key="1">
    <citation type="submission" date="2016-10" db="EMBL/GenBank/DDBJ databases">
        <authorList>
            <person name="Varghese N."/>
            <person name="Submissions S."/>
        </authorList>
    </citation>
    <scope>NUCLEOTIDE SEQUENCE [LARGE SCALE GENOMIC DNA]</scope>
    <source>
        <strain evidence="3">DSM 23920</strain>
    </source>
</reference>
<keyword evidence="1" id="KW-0732">Signal</keyword>
<accession>A0A1H4BTB7</accession>
<proteinExistence type="predicted"/>
<evidence type="ECO:0000313" key="2">
    <source>
        <dbReference type="EMBL" id="SEA51330.1"/>
    </source>
</evidence>
<dbReference type="RefSeq" id="WP_139170114.1">
    <property type="nucleotide sequence ID" value="NZ_BKAT01000011.1"/>
</dbReference>
<organism evidence="2 3">
    <name type="scientific">Chitinophaga terrae</name>
    <name type="common">ex Kim and Jung 2007</name>
    <dbReference type="NCBI Taxonomy" id="408074"/>
    <lineage>
        <taxon>Bacteria</taxon>
        <taxon>Pseudomonadati</taxon>
        <taxon>Bacteroidota</taxon>
        <taxon>Chitinophagia</taxon>
        <taxon>Chitinophagales</taxon>
        <taxon>Chitinophagaceae</taxon>
        <taxon>Chitinophaga</taxon>
    </lineage>
</organism>
<dbReference type="OrthoDB" id="713675at2"/>
<protein>
    <recommendedName>
        <fullName evidence="4">DUF4625 domain-containing protein</fullName>
    </recommendedName>
</protein>
<evidence type="ECO:0008006" key="4">
    <source>
        <dbReference type="Google" id="ProtNLM"/>
    </source>
</evidence>
<evidence type="ECO:0000313" key="3">
    <source>
        <dbReference type="Proteomes" id="UP000199656"/>
    </source>
</evidence>
<keyword evidence="3" id="KW-1185">Reference proteome</keyword>
<name>A0A1H4BTB7_9BACT</name>
<dbReference type="PROSITE" id="PS51257">
    <property type="entry name" value="PROKAR_LIPOPROTEIN"/>
    <property type="match status" value="1"/>
</dbReference>